<evidence type="ECO:0000313" key="1">
    <source>
        <dbReference type="EMBL" id="NYY94946.1"/>
    </source>
</evidence>
<evidence type="ECO:0000313" key="2">
    <source>
        <dbReference type="EMBL" id="UGX98232.1"/>
    </source>
</evidence>
<name>A0A7Z0QJ88_9BRAD</name>
<organism evidence="1">
    <name type="scientific">Bradyrhizobium barranii subsp. barranii</name>
    <dbReference type="NCBI Taxonomy" id="2823807"/>
    <lineage>
        <taxon>Bacteria</taxon>
        <taxon>Pseudomonadati</taxon>
        <taxon>Pseudomonadota</taxon>
        <taxon>Alphaproteobacteria</taxon>
        <taxon>Hyphomicrobiales</taxon>
        <taxon>Nitrobacteraceae</taxon>
        <taxon>Bradyrhizobium</taxon>
        <taxon>Bradyrhizobium barranii</taxon>
    </lineage>
</organism>
<accession>A0A7Z0QJ88</accession>
<dbReference type="AlphaFoldDB" id="A0A7Z0QJ88"/>
<dbReference type="EMBL" id="JACBFH010000001">
    <property type="protein sequence ID" value="NYY94946.1"/>
    <property type="molecule type" value="Genomic_DNA"/>
</dbReference>
<dbReference type="NCBIfam" id="TIGR01725">
    <property type="entry name" value="phge_HK97_gp10"/>
    <property type="match status" value="1"/>
</dbReference>
<proteinExistence type="predicted"/>
<dbReference type="Proteomes" id="UP000564836">
    <property type="component" value="Chromosome"/>
</dbReference>
<reference evidence="2 3" key="3">
    <citation type="journal article" date="2022" name="Int. J. Syst. Evol. Microbiol.">
        <title>Strains of Bradyrhizobium barranii sp. nov. associated with legumes native to Canada are symbionts of soybeans and belong to different subspecies (subsp. barranii subsp. nov. and subsp. apii subsp. nov.) and symbiovars (sv. glycinearum and sv. septentrionale).</title>
        <authorList>
            <person name="Bromfield E.S.P."/>
            <person name="Cloutier S."/>
            <person name="Wasai-Hara S."/>
            <person name="Minamisawa K."/>
        </authorList>
    </citation>
    <scope>NUCLEOTIDE SEQUENCE [LARGE SCALE GENOMIC DNA]</scope>
    <source>
        <strain evidence="2 3">323S2</strain>
    </source>
</reference>
<dbReference type="Pfam" id="PF04883">
    <property type="entry name" value="HK97-gp10_like"/>
    <property type="match status" value="1"/>
</dbReference>
<dbReference type="EMBL" id="CP088280">
    <property type="protein sequence ID" value="UGX98232.1"/>
    <property type="molecule type" value="Genomic_DNA"/>
</dbReference>
<protein>
    <submittedName>
        <fullName evidence="1">HK97 gp10 family phage protein</fullName>
    </submittedName>
</protein>
<reference evidence="2 3" key="1">
    <citation type="journal article" date="2017" name="Syst. Appl. Microbiol.">
        <title>Soybeans inoculated with root zone soils of Canadian native legumes harbour diverse and novel Bradyrhizobium spp. that possess agricultural potential.</title>
        <authorList>
            <person name="Bromfield E.S.P."/>
            <person name="Cloutier S."/>
            <person name="Tambong J.T."/>
            <person name="Tran Thi T.V."/>
        </authorList>
    </citation>
    <scope>NUCLEOTIDE SEQUENCE [LARGE SCALE GENOMIC DNA]</scope>
    <source>
        <strain evidence="2 3">323S2</strain>
    </source>
</reference>
<gene>
    <name evidence="2" type="ORF">G6321_00025145</name>
    <name evidence="1" type="ORF">G6321_43070</name>
</gene>
<dbReference type="RefSeq" id="WP_166341482.1">
    <property type="nucleotide sequence ID" value="NZ_CP088280.1"/>
</dbReference>
<dbReference type="InterPro" id="IPR010064">
    <property type="entry name" value="HK97-gp10_tail"/>
</dbReference>
<reference evidence="1" key="2">
    <citation type="submission" date="2020-06" db="EMBL/GenBank/DDBJ databases">
        <title>Whole Genome Sequence of Bradyrhizobium sp. Strain 323S2.</title>
        <authorList>
            <person name="Bromfield E.S.P."/>
        </authorList>
    </citation>
    <scope>NUCLEOTIDE SEQUENCE [LARGE SCALE GENOMIC DNA]</scope>
    <source>
        <strain evidence="1">323S2</strain>
    </source>
</reference>
<sequence>MAEPDDELQSWFSGLSFKLKRELAGKLKEQADELASAIKAEAPVVSGTLRDSVKVRRRRNELELEVVAGGETTSKEIRAGAGVDYDYALAIEYGTTERPAEPFFYNTARKLMPEIQENIEQAVADVLAKA</sequence>
<evidence type="ECO:0000313" key="3">
    <source>
        <dbReference type="Proteomes" id="UP000564836"/>
    </source>
</evidence>